<dbReference type="PANTHER" id="PTHR10668:SF105">
    <property type="entry name" value="DEHYDROGENASE-RELATED"/>
    <property type="match status" value="1"/>
</dbReference>
<evidence type="ECO:0000256" key="2">
    <source>
        <dbReference type="ARBA" id="ARBA00038825"/>
    </source>
</evidence>
<name>A0ABW2AYF8_9RHOB</name>
<comment type="caution">
    <text evidence="5">The sequence shown here is derived from an EMBL/GenBank/DDBJ whole genome shotgun (WGS) entry which is preliminary data.</text>
</comment>
<comment type="subunit">
    <text evidence="2">Interacts with COX5B; this interaction may contribute to localize PYROXD2 to the inner face of the inner mitochondrial membrane.</text>
</comment>
<evidence type="ECO:0000256" key="1">
    <source>
        <dbReference type="ARBA" id="ARBA00037217"/>
    </source>
</evidence>
<keyword evidence="6" id="KW-1185">Reference proteome</keyword>
<dbReference type="InterPro" id="IPR036188">
    <property type="entry name" value="FAD/NAD-bd_sf"/>
</dbReference>
<evidence type="ECO:0000256" key="3">
    <source>
        <dbReference type="ARBA" id="ARBA00040298"/>
    </source>
</evidence>
<dbReference type="SUPFAM" id="SSF51905">
    <property type="entry name" value="FAD/NAD(P)-binding domain"/>
    <property type="match status" value="1"/>
</dbReference>
<evidence type="ECO:0000313" key="5">
    <source>
        <dbReference type="EMBL" id="MFC6758364.1"/>
    </source>
</evidence>
<dbReference type="Proteomes" id="UP001596353">
    <property type="component" value="Unassembled WGS sequence"/>
</dbReference>
<organism evidence="5 6">
    <name type="scientific">Sulfitobacter porphyrae</name>
    <dbReference type="NCBI Taxonomy" id="1246864"/>
    <lineage>
        <taxon>Bacteria</taxon>
        <taxon>Pseudomonadati</taxon>
        <taxon>Pseudomonadota</taxon>
        <taxon>Alphaproteobacteria</taxon>
        <taxon>Rhodobacterales</taxon>
        <taxon>Roseobacteraceae</taxon>
        <taxon>Sulfitobacter</taxon>
    </lineage>
</organism>
<dbReference type="InterPro" id="IPR002937">
    <property type="entry name" value="Amino_oxidase"/>
</dbReference>
<feature type="domain" description="Amine oxidase" evidence="4">
    <location>
        <begin position="16"/>
        <end position="335"/>
    </location>
</feature>
<dbReference type="PANTHER" id="PTHR10668">
    <property type="entry name" value="PHYTOENE DEHYDROGENASE"/>
    <property type="match status" value="1"/>
</dbReference>
<protein>
    <recommendedName>
        <fullName evidence="3">Pyridine nucleotide-disulfide oxidoreductase domain-containing protein 2</fullName>
    </recommendedName>
</protein>
<dbReference type="PRINTS" id="PR00891">
    <property type="entry name" value="RABGDIREP"/>
</dbReference>
<dbReference type="EMBL" id="JBHSWG010000001">
    <property type="protein sequence ID" value="MFC6758364.1"/>
    <property type="molecule type" value="Genomic_DNA"/>
</dbReference>
<accession>A0ABW2AYF8</accession>
<gene>
    <name evidence="5" type="ORF">ACFQFQ_00750</name>
</gene>
<reference evidence="6" key="1">
    <citation type="journal article" date="2019" name="Int. J. Syst. Evol. Microbiol.">
        <title>The Global Catalogue of Microorganisms (GCM) 10K type strain sequencing project: providing services to taxonomists for standard genome sequencing and annotation.</title>
        <authorList>
            <consortium name="The Broad Institute Genomics Platform"/>
            <consortium name="The Broad Institute Genome Sequencing Center for Infectious Disease"/>
            <person name="Wu L."/>
            <person name="Ma J."/>
        </authorList>
    </citation>
    <scope>NUCLEOTIDE SEQUENCE [LARGE SCALE GENOMIC DNA]</scope>
    <source>
        <strain evidence="6">CCUG 66188</strain>
    </source>
</reference>
<proteinExistence type="predicted"/>
<dbReference type="Pfam" id="PF01593">
    <property type="entry name" value="Amino_oxidase"/>
    <property type="match status" value="1"/>
</dbReference>
<comment type="function">
    <text evidence="1">Probable oxidoreductase that may play a role as regulator of mitochondrial function.</text>
</comment>
<evidence type="ECO:0000259" key="4">
    <source>
        <dbReference type="Pfam" id="PF01593"/>
    </source>
</evidence>
<sequence length="340" mass="36165">MAAVDHLIIGSGINALVAAAMLSRKGDSVLMIEREDRIGGCMFTSDQVTLPGFHHDVMAATFVLFLTGPAHEALGSDLARHGLEFCHTSHPTAVLRPDGSALTLTMDRDSNIRTFNSRCAGDGDQHGADVSGVEQDAAFLFALLGQPLWSGKTALLLAKQAWKRGVGPLKTWFGEALEPTRGWLETRYQSADVQALWAPWVLHVGLTPEASYSGQMTRVIAFALEAAGAPVVKGGAGQAAAAFASLIKANGGEIRTGVEAASILTEGGKAIGVRTSEGEELRARNVIASTAPGQLYDNLLKAEPLPEPTKKFRHGRGNFQLHYALDGPVEWEAEGSKMSR</sequence>
<dbReference type="Gene3D" id="3.50.50.60">
    <property type="entry name" value="FAD/NAD(P)-binding domain"/>
    <property type="match status" value="2"/>
</dbReference>
<evidence type="ECO:0000313" key="6">
    <source>
        <dbReference type="Proteomes" id="UP001596353"/>
    </source>
</evidence>
<dbReference type="InterPro" id="IPR018203">
    <property type="entry name" value="GDP_dissociation_inhibitor"/>
</dbReference>